<dbReference type="PANTHER" id="PTHR48085:SF5">
    <property type="entry name" value="CADMIUM_ZINC-TRANSPORTING ATPASE HMA4-RELATED"/>
    <property type="match status" value="1"/>
</dbReference>
<accession>A0A6M1LUZ9</accession>
<dbReference type="InterPro" id="IPR001757">
    <property type="entry name" value="P_typ_ATPase"/>
</dbReference>
<comment type="catalytic activity">
    <reaction evidence="7">
        <text>Zn(2+)(in) + ATP + H2O = Zn(2+)(out) + ADP + phosphate + H(+)</text>
        <dbReference type="Rhea" id="RHEA:20621"/>
        <dbReference type="ChEBI" id="CHEBI:15377"/>
        <dbReference type="ChEBI" id="CHEBI:15378"/>
        <dbReference type="ChEBI" id="CHEBI:29105"/>
        <dbReference type="ChEBI" id="CHEBI:30616"/>
        <dbReference type="ChEBI" id="CHEBI:43474"/>
        <dbReference type="ChEBI" id="CHEBI:456216"/>
        <dbReference type="EC" id="7.2.2.12"/>
    </reaction>
</comment>
<dbReference type="Pfam" id="PF00702">
    <property type="entry name" value="Hydrolase"/>
    <property type="match status" value="1"/>
</dbReference>
<proteinExistence type="inferred from homology"/>
<reference evidence="10 11" key="2">
    <citation type="submission" date="2020-03" db="EMBL/GenBank/DDBJ databases">
        <title>Roseomonas stagni sp. nov., isolated from pond water in Japan.</title>
        <authorList>
            <person name="Furuhata K."/>
            <person name="Miyamoto H."/>
            <person name="Goto K."/>
        </authorList>
    </citation>
    <scope>NUCLEOTIDE SEQUENCE [LARGE SCALE GENOMIC DNA]</scope>
    <source>
        <strain evidence="10 11">PeD5</strain>
    </source>
</reference>
<name>A0A6M1LUZ9_9PROT</name>
<dbReference type="SUPFAM" id="SSF56784">
    <property type="entry name" value="HAD-like"/>
    <property type="match status" value="1"/>
</dbReference>
<evidence type="ECO:0000256" key="8">
    <source>
        <dbReference type="RuleBase" id="RU362081"/>
    </source>
</evidence>
<evidence type="ECO:0000256" key="6">
    <source>
        <dbReference type="ARBA" id="ARBA00039097"/>
    </source>
</evidence>
<keyword evidence="8" id="KW-0547">Nucleotide-binding</keyword>
<dbReference type="Gene3D" id="3.40.50.1000">
    <property type="entry name" value="HAD superfamily/HAD-like"/>
    <property type="match status" value="1"/>
</dbReference>
<comment type="similarity">
    <text evidence="2 8">Belongs to the cation transport ATPase (P-type) (TC 3.A.3) family. Type IB subfamily.</text>
</comment>
<feature type="domain" description="P-type ATPase A" evidence="9">
    <location>
        <begin position="114"/>
        <end position="212"/>
    </location>
</feature>
<feature type="transmembrane region" description="Helical" evidence="8">
    <location>
        <begin position="228"/>
        <end position="247"/>
    </location>
</feature>
<dbReference type="GO" id="GO:0015086">
    <property type="term" value="F:cadmium ion transmembrane transporter activity"/>
    <property type="evidence" value="ECO:0007669"/>
    <property type="project" value="TreeGrafter"/>
</dbReference>
<dbReference type="GO" id="GO:0016887">
    <property type="term" value="F:ATP hydrolysis activity"/>
    <property type="evidence" value="ECO:0007669"/>
    <property type="project" value="InterPro"/>
</dbReference>
<evidence type="ECO:0000259" key="9">
    <source>
        <dbReference type="Pfam" id="PF00122"/>
    </source>
</evidence>
<keyword evidence="3 8" id="KW-0812">Transmembrane</keyword>
<feature type="transmembrane region" description="Helical" evidence="8">
    <location>
        <begin position="9"/>
        <end position="27"/>
    </location>
</feature>
<evidence type="ECO:0000256" key="2">
    <source>
        <dbReference type="ARBA" id="ARBA00006024"/>
    </source>
</evidence>
<dbReference type="InterPro" id="IPR023299">
    <property type="entry name" value="ATPase_P-typ_cyto_dom_N"/>
</dbReference>
<reference evidence="10 11" key="1">
    <citation type="submission" date="2020-02" db="EMBL/GenBank/DDBJ databases">
        <authorList>
            <person name="Kim H.M."/>
            <person name="Jeon C.O."/>
        </authorList>
    </citation>
    <scope>NUCLEOTIDE SEQUENCE [LARGE SCALE GENOMIC DNA]</scope>
    <source>
        <strain evidence="10 11">PeD5</strain>
    </source>
</reference>
<dbReference type="NCBIfam" id="TIGR01525">
    <property type="entry name" value="ATPase-IB_hvy"/>
    <property type="match status" value="1"/>
</dbReference>
<dbReference type="InterPro" id="IPR023214">
    <property type="entry name" value="HAD_sf"/>
</dbReference>
<dbReference type="GO" id="GO:0005524">
    <property type="term" value="F:ATP binding"/>
    <property type="evidence" value="ECO:0007669"/>
    <property type="project" value="UniProtKB-UniRule"/>
</dbReference>
<dbReference type="NCBIfam" id="TIGR01494">
    <property type="entry name" value="ATPase_P-type"/>
    <property type="match status" value="1"/>
</dbReference>
<evidence type="ECO:0000256" key="5">
    <source>
        <dbReference type="ARBA" id="ARBA00023136"/>
    </source>
</evidence>
<evidence type="ECO:0000256" key="7">
    <source>
        <dbReference type="ARBA" id="ARBA00047308"/>
    </source>
</evidence>
<gene>
    <name evidence="10" type="primary">cadA</name>
    <name evidence="10" type="ORF">G3576_28730</name>
</gene>
<keyword evidence="10" id="KW-0378">Hydrolase</keyword>
<comment type="caution">
    <text evidence="10">The sequence shown here is derived from an EMBL/GenBank/DDBJ whole genome shotgun (WGS) entry which is preliminary data.</text>
</comment>
<dbReference type="GO" id="GO:0046872">
    <property type="term" value="F:metal ion binding"/>
    <property type="evidence" value="ECO:0007669"/>
    <property type="project" value="UniProtKB-KW"/>
</dbReference>
<dbReference type="InterPro" id="IPR036412">
    <property type="entry name" value="HAD-like_sf"/>
</dbReference>
<evidence type="ECO:0000313" key="11">
    <source>
        <dbReference type="Proteomes" id="UP000475385"/>
    </source>
</evidence>
<feature type="transmembrane region" description="Helical" evidence="8">
    <location>
        <begin position="60"/>
        <end position="77"/>
    </location>
</feature>
<dbReference type="EMBL" id="JAAIKB010000023">
    <property type="protein sequence ID" value="NGM24027.1"/>
    <property type="molecule type" value="Genomic_DNA"/>
</dbReference>
<dbReference type="Proteomes" id="UP000475385">
    <property type="component" value="Unassembled WGS sequence"/>
</dbReference>
<keyword evidence="8" id="KW-0067">ATP-binding</keyword>
<dbReference type="GO" id="GO:0016463">
    <property type="term" value="F:P-type zinc transporter activity"/>
    <property type="evidence" value="ECO:0007669"/>
    <property type="project" value="UniProtKB-EC"/>
</dbReference>
<keyword evidence="5 8" id="KW-0472">Membrane</keyword>
<evidence type="ECO:0000256" key="1">
    <source>
        <dbReference type="ARBA" id="ARBA00004370"/>
    </source>
</evidence>
<evidence type="ECO:0000256" key="4">
    <source>
        <dbReference type="ARBA" id="ARBA00022989"/>
    </source>
</evidence>
<dbReference type="RefSeq" id="WP_164697944.1">
    <property type="nucleotide sequence ID" value="NZ_JAAIKB010000023.1"/>
</dbReference>
<evidence type="ECO:0000256" key="3">
    <source>
        <dbReference type="ARBA" id="ARBA00022692"/>
    </source>
</evidence>
<dbReference type="InterPro" id="IPR051014">
    <property type="entry name" value="Cation_Transport_ATPase_IB"/>
</dbReference>
<dbReference type="Gene3D" id="2.70.150.10">
    <property type="entry name" value="Calcium-transporting ATPase, cytoplasmic transduction domain A"/>
    <property type="match status" value="1"/>
</dbReference>
<dbReference type="Pfam" id="PF00122">
    <property type="entry name" value="E1-E2_ATPase"/>
    <property type="match status" value="1"/>
</dbReference>
<sequence>MDEDAKQRLLIAAGTGLALGLLLRLVPLPTLSSLALAAGTVVVLGALLLEILRSIARRDFALDIVAALAMGGALALGEWLAGAVVALMFAGGQVLEARASARAKREMTALLARQPRTALRQHDGALEEVPIEAIRPGDRLLIRKGEVLPVDGALEGPALLDEAALTGEPLPVPHPAGDAARSGATNAGESLVLLATRPAAESTYAAIVRMVEGAAAAKPPMARLAERWSVAFLLATLALAGGAWLLAGDPARALAVLVVATPCPLLLAVPVALVAGMNRAARAGVLVKSGAALERLAAVSILVLDKTGTLTEGRPRLVSLRPAPGVTEAELLRLSAALDQASGHVLAEALVTAAREAGLALPMPEAVEEAAGAGLAGVVEGQAVAVGARSFVAGHAALPEAAPHEPGTAAVTVAIAGRYAGTLLFQDRLRPEAPGVIAAARRAGIARVILLSGDAEGPAQAVGRQVGADAVFADHDPARKLAVIEAERRGGRVLMVGDGVNDAPALAMADVGIAMAARGAAASGEAADAVVLVDRLDRVATALFAARRAQAIARQSVAVGIGLSVIGMLAAAAGTLTPVQGALIQEAIDVAVVLNALRALSPGREETA</sequence>
<dbReference type="Gene3D" id="3.40.1110.10">
    <property type="entry name" value="Calcium-transporting ATPase, cytoplasmic domain N"/>
    <property type="match status" value="1"/>
</dbReference>
<dbReference type="PROSITE" id="PS00154">
    <property type="entry name" value="ATPASE_E1_E2"/>
    <property type="match status" value="1"/>
</dbReference>
<dbReference type="InterPro" id="IPR059000">
    <property type="entry name" value="ATPase_P-type_domA"/>
</dbReference>
<dbReference type="AlphaFoldDB" id="A0A6M1LUZ9"/>
<evidence type="ECO:0000313" key="10">
    <source>
        <dbReference type="EMBL" id="NGM24027.1"/>
    </source>
</evidence>
<dbReference type="InterPro" id="IPR008250">
    <property type="entry name" value="ATPase_P-typ_transduc_dom_A_sf"/>
</dbReference>
<keyword evidence="8" id="KW-1003">Cell membrane</keyword>
<dbReference type="EC" id="7.2.2.12" evidence="6"/>
<dbReference type="NCBIfam" id="TIGR01512">
    <property type="entry name" value="ATPase-IB2_Cd"/>
    <property type="match status" value="1"/>
</dbReference>
<dbReference type="PRINTS" id="PR00119">
    <property type="entry name" value="CATATPASE"/>
</dbReference>
<keyword evidence="4 8" id="KW-1133">Transmembrane helix</keyword>
<protein>
    <recommendedName>
        <fullName evidence="6">P-type Zn(2+) transporter</fullName>
        <ecNumber evidence="6">7.2.2.12</ecNumber>
    </recommendedName>
</protein>
<dbReference type="InterPro" id="IPR023298">
    <property type="entry name" value="ATPase_P-typ_TM_dom_sf"/>
</dbReference>
<dbReference type="SUPFAM" id="SSF81665">
    <property type="entry name" value="Calcium ATPase, transmembrane domain M"/>
    <property type="match status" value="1"/>
</dbReference>
<keyword evidence="11" id="KW-1185">Reference proteome</keyword>
<dbReference type="SUPFAM" id="SSF81653">
    <property type="entry name" value="Calcium ATPase, transduction domain A"/>
    <property type="match status" value="1"/>
</dbReference>
<feature type="transmembrane region" description="Helical" evidence="8">
    <location>
        <begin position="253"/>
        <end position="275"/>
    </location>
</feature>
<feature type="transmembrane region" description="Helical" evidence="8">
    <location>
        <begin position="33"/>
        <end position="53"/>
    </location>
</feature>
<dbReference type="InterPro" id="IPR018303">
    <property type="entry name" value="ATPase_P-typ_P_site"/>
</dbReference>
<dbReference type="InterPro" id="IPR027256">
    <property type="entry name" value="P-typ_ATPase_IB"/>
</dbReference>
<keyword evidence="8" id="KW-0479">Metal-binding</keyword>
<organism evidence="10 11">
    <name type="scientific">Falsiroseomonas algicola</name>
    <dbReference type="NCBI Taxonomy" id="2716930"/>
    <lineage>
        <taxon>Bacteria</taxon>
        <taxon>Pseudomonadati</taxon>
        <taxon>Pseudomonadota</taxon>
        <taxon>Alphaproteobacteria</taxon>
        <taxon>Acetobacterales</taxon>
        <taxon>Roseomonadaceae</taxon>
        <taxon>Falsiroseomonas</taxon>
    </lineage>
</organism>
<comment type="subcellular location">
    <subcellularLocation>
        <location evidence="8">Cell membrane</location>
    </subcellularLocation>
    <subcellularLocation>
        <location evidence="1">Membrane</location>
    </subcellularLocation>
</comment>
<dbReference type="GO" id="GO:0005886">
    <property type="term" value="C:plasma membrane"/>
    <property type="evidence" value="ECO:0007669"/>
    <property type="project" value="UniProtKB-SubCell"/>
</dbReference>
<dbReference type="PANTHER" id="PTHR48085">
    <property type="entry name" value="CADMIUM/ZINC-TRANSPORTING ATPASE HMA2-RELATED"/>
    <property type="match status" value="1"/>
</dbReference>